<comment type="subcellular location">
    <subcellularLocation>
        <location evidence="1">Membrane</location>
        <topology evidence="1">Multi-pass membrane protein</topology>
    </subcellularLocation>
</comment>
<dbReference type="EMBL" id="OU503039">
    <property type="protein sequence ID" value="CAI9759541.1"/>
    <property type="molecule type" value="Genomic_DNA"/>
</dbReference>
<reference evidence="20" key="1">
    <citation type="submission" date="2023-05" db="EMBL/GenBank/DDBJ databases">
        <authorList>
            <person name="Huff M."/>
        </authorList>
    </citation>
    <scope>NUCLEOTIDE SEQUENCE</scope>
</reference>
<dbReference type="InterPro" id="IPR001828">
    <property type="entry name" value="ANF_lig-bd_rcpt"/>
</dbReference>
<dbReference type="InterPro" id="IPR001320">
    <property type="entry name" value="Iontro_rcpt_C"/>
</dbReference>
<keyword evidence="11" id="KW-0325">Glycoprotein</keyword>
<dbReference type="Pfam" id="PF00060">
    <property type="entry name" value="Lig_chan"/>
    <property type="match status" value="1"/>
</dbReference>
<feature type="compositionally biased region" description="Polar residues" evidence="16">
    <location>
        <begin position="916"/>
        <end position="935"/>
    </location>
</feature>
<accession>A0AAD1YXZ3</accession>
<evidence type="ECO:0000256" key="14">
    <source>
        <dbReference type="ARBA" id="ARBA00049638"/>
    </source>
</evidence>
<feature type="transmembrane region" description="Helical" evidence="17">
    <location>
        <begin position="832"/>
        <end position="855"/>
    </location>
</feature>
<evidence type="ECO:0000256" key="18">
    <source>
        <dbReference type="SAM" id="SignalP"/>
    </source>
</evidence>
<keyword evidence="4" id="KW-0813">Transport</keyword>
<dbReference type="Gene3D" id="1.10.287.70">
    <property type="match status" value="1"/>
</dbReference>
<name>A0AAD1YXZ3_9LAMI</name>
<keyword evidence="15" id="KW-1015">Disulfide bond</keyword>
<feature type="transmembrane region" description="Helical" evidence="17">
    <location>
        <begin position="619"/>
        <end position="637"/>
    </location>
</feature>
<dbReference type="InterPro" id="IPR019594">
    <property type="entry name" value="Glu/Gly-bd"/>
</dbReference>
<comment type="function">
    <text evidence="14">Glutamate-gated receptor that probably acts as a non-selective cation channel. May be involved in light-signal transduction and calcium homeostasis via the regulation of calcium influx into cells.</text>
</comment>
<feature type="domain" description="Ionotropic glutamate receptor C-terminal" evidence="19">
    <location>
        <begin position="459"/>
        <end position="809"/>
    </location>
</feature>
<keyword evidence="7 17" id="KW-1133">Transmembrane helix</keyword>
<dbReference type="InterPro" id="IPR015683">
    <property type="entry name" value="Ionotropic_Glu_rcpt"/>
</dbReference>
<evidence type="ECO:0000256" key="13">
    <source>
        <dbReference type="ARBA" id="ARBA00023303"/>
    </source>
</evidence>
<evidence type="ECO:0000313" key="21">
    <source>
        <dbReference type="Proteomes" id="UP000834106"/>
    </source>
</evidence>
<feature type="transmembrane region" description="Helical" evidence="17">
    <location>
        <begin position="589"/>
        <end position="607"/>
    </location>
</feature>
<comment type="similarity">
    <text evidence="2">Belongs to the glutamate-gated ion channel (TC 1.A.10.1) family.</text>
</comment>
<dbReference type="FunFam" id="3.40.50.2300:FF:000169">
    <property type="entry name" value="Glutamate receptor"/>
    <property type="match status" value="1"/>
</dbReference>
<evidence type="ECO:0000256" key="8">
    <source>
        <dbReference type="ARBA" id="ARBA00023065"/>
    </source>
</evidence>
<evidence type="ECO:0000256" key="6">
    <source>
        <dbReference type="ARBA" id="ARBA00022729"/>
    </source>
</evidence>
<evidence type="ECO:0000256" key="4">
    <source>
        <dbReference type="ARBA" id="ARBA00022448"/>
    </source>
</evidence>
<dbReference type="SUPFAM" id="SSF53850">
    <property type="entry name" value="Periplasmic binding protein-like II"/>
    <property type="match status" value="1"/>
</dbReference>
<organism evidence="20 21">
    <name type="scientific">Fraxinus pennsylvanica</name>
    <dbReference type="NCBI Taxonomy" id="56036"/>
    <lineage>
        <taxon>Eukaryota</taxon>
        <taxon>Viridiplantae</taxon>
        <taxon>Streptophyta</taxon>
        <taxon>Embryophyta</taxon>
        <taxon>Tracheophyta</taxon>
        <taxon>Spermatophyta</taxon>
        <taxon>Magnoliopsida</taxon>
        <taxon>eudicotyledons</taxon>
        <taxon>Gunneridae</taxon>
        <taxon>Pentapetalae</taxon>
        <taxon>asterids</taxon>
        <taxon>lamiids</taxon>
        <taxon>Lamiales</taxon>
        <taxon>Oleaceae</taxon>
        <taxon>Oleeae</taxon>
        <taxon>Fraxinus</taxon>
    </lineage>
</organism>
<evidence type="ECO:0000256" key="12">
    <source>
        <dbReference type="ARBA" id="ARBA00023286"/>
    </source>
</evidence>
<proteinExistence type="inferred from homology"/>
<protein>
    <recommendedName>
        <fullName evidence="19">Ionotropic glutamate receptor C-terminal domain-containing protein</fullName>
    </recommendedName>
</protein>
<evidence type="ECO:0000256" key="10">
    <source>
        <dbReference type="ARBA" id="ARBA00023170"/>
    </source>
</evidence>
<sequence length="996" mass="111532">MKISSRQLIFSLYLFFDLSLKTFTAHMAMAQNQTVPINVDVGVVLNMDNSLGKMGLSCISMALSNLYASNSHYRTRLVLHTRDAKGDDIGAAAAALDLLKNVEVKAIIGPQCSMQANFLIALGDKAQVPIISFSATRPLSSIRRPYFIRVTQKDSSQVNAISAIVKAFGWREVVPIYVHNEFGEGIIPFLTDALENVNARVPYRSVIPSMATDDQIVAELYKLMTMQTRVFIVHMLTSLGSRLFTKAKLLGMMSENYAWIITDGITNEINSMDTSVIESMLGVIGVKPYVPKTKELHEFTTQCQRSNLTLNPELNIYGLWAYDSATALAMAIEKARLTNDEFQMSNVPRNATDLERFGISKDGPELLQALSNTAFKGLSGNFQLLDGQLQSSLYEIVNLVGHGARAVGYWTKETGIVKELNSSNTKTYSSSKNKFGSIIWPGDTTSPPKGWVIPTNGKILRIGVPVKDGYTEFLQVSWNSASNSTEVKGYCKDVFDAVMAKLPYGIPYEYIPFATSDHKSAGSYNDLVYQVYLGNYDGAVGDVTIVASRSQYVDFTLPYTESGVSMIVPIKNNKGKNAWAFLKPLSWELWLTSFCSFVFIGFLIWLFEHRINEDFRGPPLHQVGMIFWFAFSTMVFAQKDKIISNLARFVLIIWLFVVLILAQIYTASLTSMLTVQQQQPTITDINQLLKKKEYVGYLQGSFVYDLLKRMNFDESRLVQYRSLEELDTLFSKGSGNGGIAAAFDEKPYTKLFLAKYCSKYTMVEPTYKTDGFAFVFPIGSPLVPDVSRAILNVTEGEKMTEIERTWFWEKTRCPDSSMSLSSNNNSLGLESFWGLFLIAGIAAVSALIIYVILFLHEHWNVLRCSDPDSSIWSKIVKLLRCFDNKDLSSHTFRNIGLTERNICGGNCRERLEKVSSHGNFPQTPQSLSLNTSPHTNYPPSPTFSTRIEQCLSPLQVEVNPVKNGMTNLQAETVHVVEPEIELVNPNQDLHDCRIHK</sequence>
<keyword evidence="5 17" id="KW-0812">Transmembrane</keyword>
<evidence type="ECO:0000256" key="16">
    <source>
        <dbReference type="SAM" id="MobiDB-lite"/>
    </source>
</evidence>
<dbReference type="Pfam" id="PF10613">
    <property type="entry name" value="Lig_chan-Glu_bd"/>
    <property type="match status" value="1"/>
</dbReference>
<evidence type="ECO:0000256" key="9">
    <source>
        <dbReference type="ARBA" id="ARBA00023136"/>
    </source>
</evidence>
<evidence type="ECO:0000256" key="7">
    <source>
        <dbReference type="ARBA" id="ARBA00022989"/>
    </source>
</evidence>
<dbReference type="FunFam" id="1.10.287.70:FF:000037">
    <property type="entry name" value="Glutamate receptor"/>
    <property type="match status" value="1"/>
</dbReference>
<dbReference type="SMART" id="SM00079">
    <property type="entry name" value="PBPe"/>
    <property type="match status" value="1"/>
</dbReference>
<feature type="chain" id="PRO_5042198036" description="Ionotropic glutamate receptor C-terminal domain-containing protein" evidence="18">
    <location>
        <begin position="31"/>
        <end position="996"/>
    </location>
</feature>
<evidence type="ECO:0000256" key="3">
    <source>
        <dbReference type="ARBA" id="ARBA00011095"/>
    </source>
</evidence>
<evidence type="ECO:0000256" key="17">
    <source>
        <dbReference type="SAM" id="Phobius"/>
    </source>
</evidence>
<feature type="region of interest" description="Disordered" evidence="16">
    <location>
        <begin position="915"/>
        <end position="935"/>
    </location>
</feature>
<dbReference type="GO" id="GO:0016020">
    <property type="term" value="C:membrane"/>
    <property type="evidence" value="ECO:0007669"/>
    <property type="project" value="UniProtKB-SubCell"/>
</dbReference>
<keyword evidence="9 17" id="KW-0472">Membrane</keyword>
<dbReference type="SUPFAM" id="SSF53822">
    <property type="entry name" value="Periplasmic binding protein-like I"/>
    <property type="match status" value="1"/>
</dbReference>
<dbReference type="AlphaFoldDB" id="A0AAD1YXZ3"/>
<keyword evidence="10" id="KW-0675">Receptor</keyword>
<dbReference type="InterPro" id="IPR028082">
    <property type="entry name" value="Peripla_BP_I"/>
</dbReference>
<dbReference type="InterPro" id="IPR044440">
    <property type="entry name" value="GABAb_receptor_plant_PBP1"/>
</dbReference>
<evidence type="ECO:0000256" key="11">
    <source>
        <dbReference type="ARBA" id="ARBA00023180"/>
    </source>
</evidence>
<keyword evidence="12" id="KW-1071">Ligand-gated ion channel</keyword>
<dbReference type="PIRSF" id="PIRSF037090">
    <property type="entry name" value="Iontro_Glu-like_rcpt_pln"/>
    <property type="match status" value="1"/>
</dbReference>
<gene>
    <name evidence="20" type="ORF">FPE_LOCUS6971</name>
</gene>
<evidence type="ECO:0000256" key="2">
    <source>
        <dbReference type="ARBA" id="ARBA00008685"/>
    </source>
</evidence>
<evidence type="ECO:0000256" key="15">
    <source>
        <dbReference type="PIRSR" id="PIRSR037090-50"/>
    </source>
</evidence>
<dbReference type="Gene3D" id="3.40.190.10">
    <property type="entry name" value="Periplasmic binding protein-like II"/>
    <property type="match status" value="2"/>
</dbReference>
<evidence type="ECO:0000259" key="19">
    <source>
        <dbReference type="SMART" id="SM00079"/>
    </source>
</evidence>
<dbReference type="CDD" id="cd13686">
    <property type="entry name" value="GluR_Plant"/>
    <property type="match status" value="1"/>
</dbReference>
<evidence type="ECO:0000313" key="20">
    <source>
        <dbReference type="EMBL" id="CAI9759541.1"/>
    </source>
</evidence>
<evidence type="ECO:0000256" key="1">
    <source>
        <dbReference type="ARBA" id="ARBA00004141"/>
    </source>
</evidence>
<feature type="disulfide bond" evidence="15">
    <location>
        <begin position="757"/>
        <end position="813"/>
    </location>
</feature>
<feature type="transmembrane region" description="Helical" evidence="17">
    <location>
        <begin position="649"/>
        <end position="673"/>
    </location>
</feature>
<keyword evidence="13" id="KW-0407">Ion channel</keyword>
<dbReference type="CDD" id="cd19990">
    <property type="entry name" value="PBP1_GABAb_receptor_plant"/>
    <property type="match status" value="1"/>
</dbReference>
<dbReference type="FunFam" id="3.40.190.10:FF:000195">
    <property type="entry name" value="Glutamate receptor 2.7"/>
    <property type="match status" value="1"/>
</dbReference>
<comment type="subunit">
    <text evidence="3">May form heteromers.</text>
</comment>
<feature type="signal peptide" evidence="18">
    <location>
        <begin position="1"/>
        <end position="30"/>
    </location>
</feature>
<keyword evidence="6 18" id="KW-0732">Signal</keyword>
<dbReference type="GO" id="GO:0015276">
    <property type="term" value="F:ligand-gated monoatomic ion channel activity"/>
    <property type="evidence" value="ECO:0007669"/>
    <property type="project" value="InterPro"/>
</dbReference>
<dbReference type="Gene3D" id="3.40.50.2300">
    <property type="match status" value="2"/>
</dbReference>
<dbReference type="Proteomes" id="UP000834106">
    <property type="component" value="Chromosome 4"/>
</dbReference>
<dbReference type="Pfam" id="PF01094">
    <property type="entry name" value="ANF_receptor"/>
    <property type="match status" value="1"/>
</dbReference>
<dbReference type="PANTHER" id="PTHR34836">
    <property type="entry name" value="OS06G0188250 PROTEIN"/>
    <property type="match status" value="1"/>
</dbReference>
<dbReference type="FunFam" id="3.40.190.10:FF:000103">
    <property type="entry name" value="Glutamate receptor"/>
    <property type="match status" value="1"/>
</dbReference>
<dbReference type="FunFam" id="3.40.50.2300:FF:000195">
    <property type="entry name" value="Glutamate receptor"/>
    <property type="match status" value="1"/>
</dbReference>
<keyword evidence="21" id="KW-1185">Reference proteome</keyword>
<dbReference type="PANTHER" id="PTHR34836:SF1">
    <property type="entry name" value="OS09G0428600 PROTEIN"/>
    <property type="match status" value="1"/>
</dbReference>
<keyword evidence="8" id="KW-0406">Ion transport</keyword>
<evidence type="ECO:0000256" key="5">
    <source>
        <dbReference type="ARBA" id="ARBA00022692"/>
    </source>
</evidence>
<dbReference type="InterPro" id="IPR017103">
    <property type="entry name" value="Iontropic_Glu_rcpt_pln"/>
</dbReference>